<proteinExistence type="predicted"/>
<protein>
    <recommendedName>
        <fullName evidence="4">Helix-turn-helix domain-containing protein</fullName>
    </recommendedName>
</protein>
<dbReference type="EMBL" id="JAPHNL010000057">
    <property type="protein sequence ID" value="MCX3059603.1"/>
    <property type="molecule type" value="Genomic_DNA"/>
</dbReference>
<name>A0ABT3TRD2_9ACTN</name>
<evidence type="ECO:0008006" key="4">
    <source>
        <dbReference type="Google" id="ProtNLM"/>
    </source>
</evidence>
<gene>
    <name evidence="2" type="ORF">OFY01_07440</name>
</gene>
<sequence>MPQRVRVPLRVIVGFYSDATVSVYTKVAALERRKTGCEAGVAYLAALLGISRSTVERALTELMRPAPDDDIAEVTSYRRTLPGGTGTTAVRRVRAVGRTEHGAWVPTRAAEALNPRQLRAYAALSYATATGHHITLTDLGSLLRHRSGKKAGQPLDPRSVRRILRVLEGLGWISVDRRAGYRGRHVYTVHDEPVQPPLTADSDEGSGTDLGEGSLASKEHPQTDSPDEPPAGGSIRRRRTTGSSARPAVEDLPRTPTFRRAPERPEATFAPRIWRVLEPVKLLLPGLSPYVVRELAREIGRQLDEGQEPERLRTRLQLRFASTETIRDPGRWLLGAAVVRRGCGLTACESGRIWHTGVRCDVCARDRAAAAKLRRIEAELAERERQLGIDIPYRLADGQRPPRPPGPHRPGHPRPPGRWHECDACRAPSRTPLPGGVCRACRPPDLTTLLRRLPI</sequence>
<evidence type="ECO:0000256" key="1">
    <source>
        <dbReference type="SAM" id="MobiDB-lite"/>
    </source>
</evidence>
<reference evidence="2" key="1">
    <citation type="submission" date="2022-10" db="EMBL/GenBank/DDBJ databases">
        <title>Streptomyces beihaiensis sp. nov., a chitin degrading actinobacterium, isolated from shrimp pond soil.</title>
        <authorList>
            <person name="Xie J."/>
            <person name="Shen N."/>
        </authorList>
    </citation>
    <scope>NUCLEOTIDE SEQUENCE</scope>
    <source>
        <strain evidence="2">GXMU-J5</strain>
    </source>
</reference>
<organism evidence="2 3">
    <name type="scientific">Streptomyces beihaiensis</name>
    <dbReference type="NCBI Taxonomy" id="2984495"/>
    <lineage>
        <taxon>Bacteria</taxon>
        <taxon>Bacillati</taxon>
        <taxon>Actinomycetota</taxon>
        <taxon>Actinomycetes</taxon>
        <taxon>Kitasatosporales</taxon>
        <taxon>Streptomycetaceae</taxon>
        <taxon>Streptomyces</taxon>
    </lineage>
</organism>
<dbReference type="Proteomes" id="UP001163064">
    <property type="component" value="Unassembled WGS sequence"/>
</dbReference>
<comment type="caution">
    <text evidence="2">The sequence shown here is derived from an EMBL/GenBank/DDBJ whole genome shotgun (WGS) entry which is preliminary data.</text>
</comment>
<feature type="region of interest" description="Disordered" evidence="1">
    <location>
        <begin position="394"/>
        <end position="417"/>
    </location>
</feature>
<dbReference type="RefSeq" id="WP_266597539.1">
    <property type="nucleotide sequence ID" value="NZ_JAPHNL010000057.1"/>
</dbReference>
<feature type="region of interest" description="Disordered" evidence="1">
    <location>
        <begin position="188"/>
        <end position="264"/>
    </location>
</feature>
<evidence type="ECO:0000313" key="3">
    <source>
        <dbReference type="Proteomes" id="UP001163064"/>
    </source>
</evidence>
<accession>A0ABT3TRD2</accession>
<keyword evidence="3" id="KW-1185">Reference proteome</keyword>
<evidence type="ECO:0000313" key="2">
    <source>
        <dbReference type="EMBL" id="MCX3059603.1"/>
    </source>
</evidence>